<evidence type="ECO:0000313" key="2">
    <source>
        <dbReference type="Proteomes" id="UP000095409"/>
    </source>
</evidence>
<dbReference type="AlphaFoldDB" id="A0A173Y8K2"/>
<reference evidence="1 2" key="1">
    <citation type="submission" date="2015-09" db="EMBL/GenBank/DDBJ databases">
        <authorList>
            <consortium name="Pathogen Informatics"/>
        </authorList>
    </citation>
    <scope>NUCLEOTIDE SEQUENCE [LARGE SCALE GENOMIC DNA]</scope>
    <source>
        <strain evidence="1 2">2789STDY5608837</strain>
    </source>
</reference>
<evidence type="ECO:0000313" key="1">
    <source>
        <dbReference type="EMBL" id="CUN59557.1"/>
    </source>
</evidence>
<protein>
    <recommendedName>
        <fullName evidence="3">IS66 family insertion sequence element accessory protein TnpB</fullName>
    </recommendedName>
</protein>
<evidence type="ECO:0008006" key="3">
    <source>
        <dbReference type="Google" id="ProtNLM"/>
    </source>
</evidence>
<gene>
    <name evidence="1" type="ORF">ERS852394_00537</name>
</gene>
<proteinExistence type="predicted"/>
<dbReference type="NCBIfam" id="NF047593">
    <property type="entry name" value="IS66_ISAeme5_TnpA"/>
    <property type="match status" value="1"/>
</dbReference>
<dbReference type="RefSeq" id="WP_055065616.1">
    <property type="nucleotide sequence ID" value="NZ_CYZD01000002.1"/>
</dbReference>
<dbReference type="Proteomes" id="UP000095409">
    <property type="component" value="Unassembled WGS sequence"/>
</dbReference>
<sequence>MSKKRAPGRFLDEWMELVTECRQSGLTDAAWCNEHGISPSCFYNAVTRLRKKACQIPDPVGKASTLDLTSHKQEVVQIAIEPESSPAGLIPDNGNRPMHLDNSHTIEIEADGLFIRMSNEIKPVLLKMLMDTLKESLC</sequence>
<accession>A0A173Y8K2</accession>
<name>A0A173Y8K2_9FIRM</name>
<organism evidence="1 2">
    <name type="scientific">Blautia obeum</name>
    <dbReference type="NCBI Taxonomy" id="40520"/>
    <lineage>
        <taxon>Bacteria</taxon>
        <taxon>Bacillati</taxon>
        <taxon>Bacillota</taxon>
        <taxon>Clostridia</taxon>
        <taxon>Lachnospirales</taxon>
        <taxon>Lachnospiraceae</taxon>
        <taxon>Blautia</taxon>
    </lineage>
</organism>
<dbReference type="EMBL" id="CYZD01000002">
    <property type="protein sequence ID" value="CUN59557.1"/>
    <property type="molecule type" value="Genomic_DNA"/>
</dbReference>